<evidence type="ECO:0000256" key="2">
    <source>
        <dbReference type="ARBA" id="ARBA00022643"/>
    </source>
</evidence>
<keyword evidence="2" id="KW-0288">FMN</keyword>
<feature type="domain" description="NADPH-dependent FMN reductase-like" evidence="3">
    <location>
        <begin position="164"/>
        <end position="320"/>
    </location>
</feature>
<organism evidence="4 5">
    <name type="scientific">Senegalia massiliensis</name>
    <dbReference type="NCBI Taxonomy" id="1720316"/>
    <lineage>
        <taxon>Bacteria</taxon>
        <taxon>Bacillati</taxon>
        <taxon>Bacillota</taxon>
        <taxon>Clostridia</taxon>
        <taxon>Eubacteriales</taxon>
        <taxon>Clostridiaceae</taxon>
        <taxon>Senegalia</taxon>
    </lineage>
</organism>
<dbReference type="InterPro" id="IPR051796">
    <property type="entry name" value="ISF_SsuE-like"/>
</dbReference>
<dbReference type="Pfam" id="PF03358">
    <property type="entry name" value="FMN_red"/>
    <property type="match status" value="1"/>
</dbReference>
<evidence type="ECO:0000259" key="3">
    <source>
        <dbReference type="Pfam" id="PF03358"/>
    </source>
</evidence>
<dbReference type="EMBL" id="QXXA01000001">
    <property type="protein sequence ID" value="NBI05389.1"/>
    <property type="molecule type" value="Genomic_DNA"/>
</dbReference>
<dbReference type="Gene3D" id="3.40.50.360">
    <property type="match status" value="1"/>
</dbReference>
<gene>
    <name evidence="4" type="ORF">D3Z33_00785</name>
</gene>
<name>A0A845QUA9_9CLOT</name>
<dbReference type="OrthoDB" id="1705236at2"/>
<dbReference type="GO" id="GO:0016491">
    <property type="term" value="F:oxidoreductase activity"/>
    <property type="evidence" value="ECO:0007669"/>
    <property type="project" value="InterPro"/>
</dbReference>
<sequence>MKKIYLIMSKNPSKFLLKMVNHILNNKDYILIHDYKNIPNLKNKKILFAVELDDFGGNIFIQKIFNQLFILGKDSLKNSIGSVLIYNSKNDLYTKTMAQNIIFNANILGCTFPGRPLVEATESLLNMKTLANAKSMTLKEALFCSCDTLCNNLENFNHKKLEKPKLLVLHSSNYETSNTLRLWSMVKENLNNMDIKEIHIANGTVRDCIGCPYTTCKHYGKNTSCFYGGIMVEEVYPAILEADSIVWICPNYNDSIAANLKAVINRLTALFRKTKFYDKSIFSIIVSGNSGSDAIAKELISALNINKTFKLPPNFAIMETANDKDAILEVEDIEKKASEFSENINDFLQK</sequence>
<reference evidence="4 5" key="1">
    <citation type="submission" date="2018-08" db="EMBL/GenBank/DDBJ databases">
        <title>Murine metabolic-syndrome-specific gut microbial biobank.</title>
        <authorList>
            <person name="Liu C."/>
        </authorList>
    </citation>
    <scope>NUCLEOTIDE SEQUENCE [LARGE SCALE GENOMIC DNA]</scope>
    <source>
        <strain evidence="4 5">583</strain>
    </source>
</reference>
<dbReference type="SUPFAM" id="SSF52218">
    <property type="entry name" value="Flavoproteins"/>
    <property type="match status" value="1"/>
</dbReference>
<dbReference type="RefSeq" id="WP_160195899.1">
    <property type="nucleotide sequence ID" value="NZ_QXXA01000001.1"/>
</dbReference>
<proteinExistence type="predicted"/>
<evidence type="ECO:0000313" key="4">
    <source>
        <dbReference type="EMBL" id="NBI05389.1"/>
    </source>
</evidence>
<evidence type="ECO:0000313" key="5">
    <source>
        <dbReference type="Proteomes" id="UP000467132"/>
    </source>
</evidence>
<keyword evidence="1" id="KW-0285">Flavoprotein</keyword>
<evidence type="ECO:0000256" key="1">
    <source>
        <dbReference type="ARBA" id="ARBA00022630"/>
    </source>
</evidence>
<comment type="caution">
    <text evidence="4">The sequence shown here is derived from an EMBL/GenBank/DDBJ whole genome shotgun (WGS) entry which is preliminary data.</text>
</comment>
<dbReference type="AlphaFoldDB" id="A0A845QUA9"/>
<accession>A0A845QUA9</accession>
<dbReference type="PANTHER" id="PTHR43278">
    <property type="entry name" value="NAD(P)H-DEPENDENT FMN-CONTAINING OXIDOREDUCTASE YWQN-RELATED"/>
    <property type="match status" value="1"/>
</dbReference>
<dbReference type="Proteomes" id="UP000467132">
    <property type="component" value="Unassembled WGS sequence"/>
</dbReference>
<keyword evidence="5" id="KW-1185">Reference proteome</keyword>
<dbReference type="InterPro" id="IPR029039">
    <property type="entry name" value="Flavoprotein-like_sf"/>
</dbReference>
<protein>
    <submittedName>
        <fullName evidence="4">NADPH-dependent oxidoreductase</fullName>
    </submittedName>
</protein>
<dbReference type="PANTHER" id="PTHR43278:SF4">
    <property type="entry name" value="NAD(P)H-DEPENDENT FMN-CONTAINING OXIDOREDUCTASE YWQN-RELATED"/>
    <property type="match status" value="1"/>
</dbReference>
<dbReference type="InterPro" id="IPR005025">
    <property type="entry name" value="FMN_Rdtase-like_dom"/>
</dbReference>